<protein>
    <recommendedName>
        <fullName evidence="4">Alpha-2-macroglobulin domain-containing protein</fullName>
    </recommendedName>
</protein>
<dbReference type="PANTHER" id="PTHR40094">
    <property type="entry name" value="ALPHA-2-MACROGLOBULIN HOMOLOG"/>
    <property type="match status" value="1"/>
</dbReference>
<dbReference type="InterPro" id="IPR011625">
    <property type="entry name" value="A2M_N_BRD"/>
</dbReference>
<dbReference type="SMART" id="SM01359">
    <property type="entry name" value="A2M_N_2"/>
    <property type="match status" value="1"/>
</dbReference>
<dbReference type="InterPro" id="IPR051802">
    <property type="entry name" value="YfhM-like"/>
</dbReference>
<evidence type="ECO:0000313" key="3">
    <source>
        <dbReference type="EMBL" id="SPS06030.1"/>
    </source>
</evidence>
<feature type="domain" description="Alpha-2-macroglobulin" evidence="2">
    <location>
        <begin position="178"/>
        <end position="268"/>
    </location>
</feature>
<evidence type="ECO:0000259" key="1">
    <source>
        <dbReference type="SMART" id="SM01359"/>
    </source>
</evidence>
<proteinExistence type="predicted"/>
<dbReference type="PANTHER" id="PTHR40094:SF1">
    <property type="entry name" value="UBIQUITIN DOMAIN-CONTAINING PROTEIN"/>
    <property type="match status" value="1"/>
</dbReference>
<sequence length="497" mass="53740">MIDSYIKKLSGKSPVIEIPIKKNYSPNVYVSVLAIRGRVDKVTPTALVDLGKPAYKLGIAAVQVGWRPHELRVDVKTGAEVYKVRDKVPVKISVRRADGGVLPKGSEVALAAIDEGLLELMPNKSWKLLDTMMQQRGIEVSTATAQMQVVGKRHFGKKAFPPGGGGGKQPTRELFDTLLLWKGSVALDAKGRAEIEVPLNDALTSFSIVAVASGGTGFFGTGKTTIRTSQDIMLNSGLPPLVREGDQFKAGFNVRNATDHPVDVVLNAKVSQFQRGGVATPMAFDPISTQLLPGEAKELAWDVTVPTNSQSMQWSVIANGQDGIVLDKMKVKQQVVAVHPVRVYQATLSQIDRPLEMSVAMPEGSLPGRGGIEVAVRGKLGDALVGVKEYMSAYPYTCMEQQASRAVALRDQSLWQIAMNRLPTYLDNDGLTKYFPCDCGKGSDVLTSYLLAIANEAGWSVPDDALQRMKSGLTKFVAGNIMRDSSWPKPISGYLAK</sequence>
<dbReference type="Pfam" id="PF00207">
    <property type="entry name" value="A2M"/>
    <property type="match status" value="1"/>
</dbReference>
<gene>
    <name evidence="3" type="ORF">NITFAB_1620</name>
</gene>
<accession>A0A2X0QW74</accession>
<feature type="domain" description="Alpha-2-macroglobulin bait region" evidence="1">
    <location>
        <begin position="2"/>
        <end position="120"/>
    </location>
</feature>
<dbReference type="Pfam" id="PF07703">
    <property type="entry name" value="A2M_BRD"/>
    <property type="match status" value="1"/>
</dbReference>
<dbReference type="SMART" id="SM01360">
    <property type="entry name" value="A2M"/>
    <property type="match status" value="1"/>
</dbReference>
<organism evidence="3">
    <name type="scientific">Candidatus Nitrotoga fabula</name>
    <dbReference type="NCBI Taxonomy" id="2182327"/>
    <lineage>
        <taxon>Bacteria</taxon>
        <taxon>Pseudomonadati</taxon>
        <taxon>Pseudomonadota</taxon>
        <taxon>Betaproteobacteria</taxon>
        <taxon>Nitrosomonadales</taxon>
        <taxon>Gallionellaceae</taxon>
        <taxon>Candidatus Nitrotoga</taxon>
    </lineage>
</organism>
<dbReference type="EMBL" id="LS423452">
    <property type="protein sequence ID" value="SPS06030.1"/>
    <property type="molecule type" value="Genomic_DNA"/>
</dbReference>
<dbReference type="InterPro" id="IPR001599">
    <property type="entry name" value="Macroglobln_a2"/>
</dbReference>
<name>A0A2X0QW74_9PROT</name>
<dbReference type="GO" id="GO:0004866">
    <property type="term" value="F:endopeptidase inhibitor activity"/>
    <property type="evidence" value="ECO:0007669"/>
    <property type="project" value="InterPro"/>
</dbReference>
<dbReference type="AlphaFoldDB" id="A0A2X0QW74"/>
<evidence type="ECO:0000259" key="2">
    <source>
        <dbReference type="SMART" id="SM01360"/>
    </source>
</evidence>
<reference evidence="3" key="1">
    <citation type="submission" date="2018-05" db="EMBL/GenBank/DDBJ databases">
        <authorList>
            <person name="Lanie J.A."/>
            <person name="Ng W.-L."/>
            <person name="Kazmierczak K.M."/>
            <person name="Andrzejewski T.M."/>
            <person name="Davidsen T.M."/>
            <person name="Wayne K.J."/>
            <person name="Tettelin H."/>
            <person name="Glass J.I."/>
            <person name="Rusch D."/>
            <person name="Podicherti R."/>
            <person name="Tsui H.-C.T."/>
            <person name="Winkler M.E."/>
        </authorList>
    </citation>
    <scope>NUCLEOTIDE SEQUENCE</scope>
    <source>
        <strain evidence="3">KNB</strain>
    </source>
</reference>
<evidence type="ECO:0008006" key="4">
    <source>
        <dbReference type="Google" id="ProtNLM"/>
    </source>
</evidence>